<evidence type="ECO:0000259" key="4">
    <source>
        <dbReference type="PROSITE" id="PS51118"/>
    </source>
</evidence>
<dbReference type="Pfam" id="PF01638">
    <property type="entry name" value="HxlR"/>
    <property type="match status" value="1"/>
</dbReference>
<dbReference type="KEGG" id="cpre:Csp1_01070"/>
<evidence type="ECO:0000313" key="5">
    <source>
        <dbReference type="EMBL" id="AWT24935.1"/>
    </source>
</evidence>
<dbReference type="PANTHER" id="PTHR33204:SF18">
    <property type="entry name" value="TRANSCRIPTIONAL REGULATORY PROTEIN"/>
    <property type="match status" value="1"/>
</dbReference>
<keyword evidence="3" id="KW-0804">Transcription</keyword>
<keyword evidence="2" id="KW-0238">DNA-binding</keyword>
<dbReference type="Proteomes" id="UP000247696">
    <property type="component" value="Chromosome"/>
</dbReference>
<evidence type="ECO:0000313" key="6">
    <source>
        <dbReference type="Proteomes" id="UP000247696"/>
    </source>
</evidence>
<evidence type="ECO:0000256" key="3">
    <source>
        <dbReference type="ARBA" id="ARBA00023163"/>
    </source>
</evidence>
<dbReference type="InterPro" id="IPR036390">
    <property type="entry name" value="WH_DNA-bd_sf"/>
</dbReference>
<dbReference type="GO" id="GO:0003677">
    <property type="term" value="F:DNA binding"/>
    <property type="evidence" value="ECO:0007669"/>
    <property type="project" value="UniProtKB-KW"/>
</dbReference>
<gene>
    <name evidence="5" type="ORF">Csp1_01070</name>
</gene>
<dbReference type="OrthoDB" id="9792527at2"/>
<dbReference type="PANTHER" id="PTHR33204">
    <property type="entry name" value="TRANSCRIPTIONAL REGULATOR, MARR FAMILY"/>
    <property type="match status" value="1"/>
</dbReference>
<protein>
    <recommendedName>
        <fullName evidence="4">HTH hxlR-type domain-containing protein</fullName>
    </recommendedName>
</protein>
<accession>A0A2Z3YLK0</accession>
<reference evidence="6" key="1">
    <citation type="submission" date="2017-11" db="EMBL/GenBank/DDBJ databases">
        <title>Otitis media/interna in a cat caused by the recently described species Corynebacterium provencense.</title>
        <authorList>
            <person name="Kittl S."/>
            <person name="Brodard I."/>
            <person name="Rychener L."/>
            <person name="Jores J."/>
            <person name="Roosje P."/>
            <person name="Gobeli Brawand S."/>
        </authorList>
    </citation>
    <scope>NUCLEOTIDE SEQUENCE [LARGE SCALE GENOMIC DNA]</scope>
    <source>
        <strain evidence="6">17KM38</strain>
    </source>
</reference>
<dbReference type="EMBL" id="CP024988">
    <property type="protein sequence ID" value="AWT24935.1"/>
    <property type="molecule type" value="Genomic_DNA"/>
</dbReference>
<dbReference type="RefSeq" id="WP_110480778.1">
    <property type="nucleotide sequence ID" value="NZ_CP024988.1"/>
</dbReference>
<dbReference type="InterPro" id="IPR002577">
    <property type="entry name" value="HTH_HxlR"/>
</dbReference>
<evidence type="ECO:0000256" key="1">
    <source>
        <dbReference type="ARBA" id="ARBA00023015"/>
    </source>
</evidence>
<keyword evidence="1" id="KW-0805">Transcription regulation</keyword>
<keyword evidence="6" id="KW-1185">Reference proteome</keyword>
<dbReference type="SUPFAM" id="SSF46785">
    <property type="entry name" value="Winged helix' DNA-binding domain"/>
    <property type="match status" value="1"/>
</dbReference>
<evidence type="ECO:0000256" key="2">
    <source>
        <dbReference type="ARBA" id="ARBA00023125"/>
    </source>
</evidence>
<name>A0A2Z3YLK0_9CORY</name>
<feature type="domain" description="HTH hxlR-type" evidence="4">
    <location>
        <begin position="9"/>
        <end position="108"/>
    </location>
</feature>
<dbReference type="AlphaFoldDB" id="A0A2Z3YLK0"/>
<dbReference type="PROSITE" id="PS51118">
    <property type="entry name" value="HTH_HXLR"/>
    <property type="match status" value="1"/>
</dbReference>
<proteinExistence type="predicted"/>
<sequence>MIHEPRSSCPINRCLEALGDQWSLLILRDIALHDRRSFREILGGNAEHISAPVLSRRLTDLTTSGFLTKVDAPRGKQGRYSLTDLGLATIPLLVELSRLGGLIDPATEDADGLLTMDDAEIKERTEALRARHLGSAG</sequence>
<organism evidence="5 6">
    <name type="scientific">Corynebacterium provencense</name>
    <dbReference type="NCBI Taxonomy" id="1737425"/>
    <lineage>
        <taxon>Bacteria</taxon>
        <taxon>Bacillati</taxon>
        <taxon>Actinomycetota</taxon>
        <taxon>Actinomycetes</taxon>
        <taxon>Mycobacteriales</taxon>
        <taxon>Corynebacteriaceae</taxon>
        <taxon>Corynebacterium</taxon>
    </lineage>
</organism>
<dbReference type="Gene3D" id="1.10.10.10">
    <property type="entry name" value="Winged helix-like DNA-binding domain superfamily/Winged helix DNA-binding domain"/>
    <property type="match status" value="1"/>
</dbReference>
<dbReference type="InterPro" id="IPR036388">
    <property type="entry name" value="WH-like_DNA-bd_sf"/>
</dbReference>